<evidence type="ECO:0000313" key="3">
    <source>
        <dbReference type="Proteomes" id="UP000009168"/>
    </source>
</evidence>
<keyword evidence="1" id="KW-1133">Transmembrane helix</keyword>
<proteinExistence type="predicted"/>
<dbReference type="AlphaFoldDB" id="Q234W6"/>
<dbReference type="HOGENOM" id="CLU_264144_0_0_1"/>
<evidence type="ECO:0000313" key="2">
    <source>
        <dbReference type="EMBL" id="EAR91887.3"/>
    </source>
</evidence>
<protein>
    <submittedName>
        <fullName evidence="2">Transmembrane protein, putative</fullName>
    </submittedName>
</protein>
<name>Q234W6_TETTS</name>
<accession>Q234W6</accession>
<gene>
    <name evidence="2" type="ORF">TTHERM_00099840</name>
</gene>
<dbReference type="GeneID" id="7831938"/>
<dbReference type="KEGG" id="tet:TTHERM_00099840"/>
<feature type="transmembrane region" description="Helical" evidence="1">
    <location>
        <begin position="103"/>
        <end position="123"/>
    </location>
</feature>
<keyword evidence="1 2" id="KW-0812">Transmembrane</keyword>
<dbReference type="EMBL" id="GG662767">
    <property type="protein sequence ID" value="EAR91887.3"/>
    <property type="molecule type" value="Genomic_DNA"/>
</dbReference>
<reference evidence="3" key="1">
    <citation type="journal article" date="2006" name="PLoS Biol.">
        <title>Macronuclear genome sequence of the ciliate Tetrahymena thermophila, a model eukaryote.</title>
        <authorList>
            <person name="Eisen J.A."/>
            <person name="Coyne R.S."/>
            <person name="Wu M."/>
            <person name="Wu D."/>
            <person name="Thiagarajan M."/>
            <person name="Wortman J.R."/>
            <person name="Badger J.H."/>
            <person name="Ren Q."/>
            <person name="Amedeo P."/>
            <person name="Jones K.M."/>
            <person name="Tallon L.J."/>
            <person name="Delcher A.L."/>
            <person name="Salzberg S.L."/>
            <person name="Silva J.C."/>
            <person name="Haas B.J."/>
            <person name="Majoros W.H."/>
            <person name="Farzad M."/>
            <person name="Carlton J.M."/>
            <person name="Smith R.K. Jr."/>
            <person name="Garg J."/>
            <person name="Pearlman R.E."/>
            <person name="Karrer K.M."/>
            <person name="Sun L."/>
            <person name="Manning G."/>
            <person name="Elde N.C."/>
            <person name="Turkewitz A.P."/>
            <person name="Asai D.J."/>
            <person name="Wilkes D.E."/>
            <person name="Wang Y."/>
            <person name="Cai H."/>
            <person name="Collins K."/>
            <person name="Stewart B.A."/>
            <person name="Lee S.R."/>
            <person name="Wilamowska K."/>
            <person name="Weinberg Z."/>
            <person name="Ruzzo W.L."/>
            <person name="Wloga D."/>
            <person name="Gaertig J."/>
            <person name="Frankel J."/>
            <person name="Tsao C.-C."/>
            <person name="Gorovsky M.A."/>
            <person name="Keeling P.J."/>
            <person name="Waller R.F."/>
            <person name="Patron N.J."/>
            <person name="Cherry J.M."/>
            <person name="Stover N.A."/>
            <person name="Krieger C.J."/>
            <person name="del Toro C."/>
            <person name="Ryder H.F."/>
            <person name="Williamson S.C."/>
            <person name="Barbeau R.A."/>
            <person name="Hamilton E.P."/>
            <person name="Orias E."/>
        </authorList>
    </citation>
    <scope>NUCLEOTIDE SEQUENCE [LARGE SCALE GENOMIC DNA]</scope>
    <source>
        <strain evidence="3">SB210</strain>
    </source>
</reference>
<evidence type="ECO:0000256" key="1">
    <source>
        <dbReference type="SAM" id="Phobius"/>
    </source>
</evidence>
<dbReference type="Proteomes" id="UP000009168">
    <property type="component" value="Unassembled WGS sequence"/>
</dbReference>
<dbReference type="InParanoid" id="Q234W6"/>
<feature type="transmembrane region" description="Helical" evidence="1">
    <location>
        <begin position="78"/>
        <end position="97"/>
    </location>
</feature>
<keyword evidence="3" id="KW-1185">Reference proteome</keyword>
<organism evidence="2 3">
    <name type="scientific">Tetrahymena thermophila (strain SB210)</name>
    <dbReference type="NCBI Taxonomy" id="312017"/>
    <lineage>
        <taxon>Eukaryota</taxon>
        <taxon>Sar</taxon>
        <taxon>Alveolata</taxon>
        <taxon>Ciliophora</taxon>
        <taxon>Intramacronucleata</taxon>
        <taxon>Oligohymenophorea</taxon>
        <taxon>Hymenostomatida</taxon>
        <taxon>Tetrahymenina</taxon>
        <taxon>Tetrahymenidae</taxon>
        <taxon>Tetrahymena</taxon>
    </lineage>
</organism>
<dbReference type="RefSeq" id="XP_001012132.3">
    <property type="nucleotide sequence ID" value="XM_001012132.3"/>
</dbReference>
<keyword evidence="1" id="KW-0472">Membrane</keyword>
<sequence>MDILQMEISACNVIRLVQHAKDLKALIAYNVVNRTIYQLVIALAQVTVILKMDISFQVISVQNAIKIVGHVMESQKKIVYLVNLVWCFSLLLVDVINVKKDHFQMKLLVTVIIATILVQLALVQQKINVKYVLMDYPQVKFQIIVNQVQQLKANRMNKNITKKQDAQIPKNNQIQIAFKDLKLQNHKLNFQIFQVFLIQY</sequence>